<sequence length="265" mass="28642">MTQTNADDEQTPDDVFRTAVAVEAGLGALALILGYLLGPSARELVPPLNEVASSAVIGGIGLGIVATIPLVLFVAVLRRIKHPAIEELDKLSDHPMIGLMLRLNAWELFAISLCAGVGEELLFRGWLLPWLAGDAASLAPDLEAPSRWWAYGGWLGSLPNSVTEFAWPEEGLLAWWSRVGGWELTAAWLVSSFAFGMFHPITKLYIVVTALMGLYFGALLIVTGNLLIPITAHALYDAVQLWGAGRAAEDMDEDDTDEDEKSDQS</sequence>
<dbReference type="InterPro" id="IPR003675">
    <property type="entry name" value="Rce1/LyrA-like_dom"/>
</dbReference>
<keyword evidence="1" id="KW-0812">Transmembrane</keyword>
<feature type="transmembrane region" description="Helical" evidence="1">
    <location>
        <begin position="204"/>
        <end position="228"/>
    </location>
</feature>
<feature type="transmembrane region" description="Helical" evidence="1">
    <location>
        <begin position="20"/>
        <end position="37"/>
    </location>
</feature>
<comment type="caution">
    <text evidence="3">The sequence shown here is derived from an EMBL/GenBank/DDBJ whole genome shotgun (WGS) entry which is preliminary data.</text>
</comment>
<keyword evidence="1" id="KW-0472">Membrane</keyword>
<dbReference type="PATRIC" id="fig|993517.3.peg.2038"/>
<name>K5DK82_RHOBT</name>
<feature type="transmembrane region" description="Helical" evidence="1">
    <location>
        <begin position="179"/>
        <end position="198"/>
    </location>
</feature>
<feature type="domain" description="CAAX prenyl protease 2/Lysostaphin resistance protein A-like" evidence="2">
    <location>
        <begin position="104"/>
        <end position="239"/>
    </location>
</feature>
<evidence type="ECO:0000259" key="2">
    <source>
        <dbReference type="Pfam" id="PF02517"/>
    </source>
</evidence>
<evidence type="ECO:0000313" key="4">
    <source>
        <dbReference type="Proteomes" id="UP000007993"/>
    </source>
</evidence>
<keyword evidence="1" id="KW-1133">Transmembrane helix</keyword>
<dbReference type="GO" id="GO:0080120">
    <property type="term" value="P:CAAX-box protein maturation"/>
    <property type="evidence" value="ECO:0007669"/>
    <property type="project" value="UniProtKB-ARBA"/>
</dbReference>
<organism evidence="3 4">
    <name type="scientific">Rhodopirellula baltica SH28</name>
    <dbReference type="NCBI Taxonomy" id="993517"/>
    <lineage>
        <taxon>Bacteria</taxon>
        <taxon>Pseudomonadati</taxon>
        <taxon>Planctomycetota</taxon>
        <taxon>Planctomycetia</taxon>
        <taxon>Pirellulales</taxon>
        <taxon>Pirellulaceae</taxon>
        <taxon>Rhodopirellula</taxon>
    </lineage>
</organism>
<dbReference type="PANTHER" id="PTHR43592:SF15">
    <property type="entry name" value="CAAX AMINO TERMINAL PROTEASE FAMILY PROTEIN"/>
    <property type="match status" value="1"/>
</dbReference>
<reference evidence="3 4" key="1">
    <citation type="journal article" date="2013" name="Mar. Genomics">
        <title>Expression of sulfatases in Rhodopirellula baltica and the diversity of sulfatases in the genus Rhodopirellula.</title>
        <authorList>
            <person name="Wegner C.E."/>
            <person name="Richter-Heitmann T."/>
            <person name="Klindworth A."/>
            <person name="Klockow C."/>
            <person name="Richter M."/>
            <person name="Achstetter T."/>
            <person name="Glockner F.O."/>
            <person name="Harder J."/>
        </authorList>
    </citation>
    <scope>NUCLEOTIDE SEQUENCE [LARGE SCALE GENOMIC DNA]</scope>
    <source>
        <strain evidence="3 4">SH28</strain>
    </source>
</reference>
<dbReference type="Proteomes" id="UP000007993">
    <property type="component" value="Unassembled WGS sequence"/>
</dbReference>
<dbReference type="Pfam" id="PF02517">
    <property type="entry name" value="Rce1-like"/>
    <property type="match status" value="1"/>
</dbReference>
<evidence type="ECO:0000256" key="1">
    <source>
        <dbReference type="SAM" id="Phobius"/>
    </source>
</evidence>
<protein>
    <submittedName>
        <fullName evidence="3">Abortive infection protein</fullName>
    </submittedName>
</protein>
<evidence type="ECO:0000313" key="3">
    <source>
        <dbReference type="EMBL" id="EKK02858.1"/>
    </source>
</evidence>
<feature type="transmembrane region" description="Helical" evidence="1">
    <location>
        <begin position="57"/>
        <end position="78"/>
    </location>
</feature>
<gene>
    <name evidence="3" type="ORF">RBSH_01879</name>
</gene>
<dbReference type="RefSeq" id="WP_007331723.1">
    <property type="nucleotide sequence ID" value="NZ_AMCW01000041.1"/>
</dbReference>
<accession>K5DK82</accession>
<dbReference type="EMBL" id="AMCW01000041">
    <property type="protein sequence ID" value="EKK02858.1"/>
    <property type="molecule type" value="Genomic_DNA"/>
</dbReference>
<proteinExistence type="predicted"/>
<dbReference type="GO" id="GO:0004175">
    <property type="term" value="F:endopeptidase activity"/>
    <property type="evidence" value="ECO:0007669"/>
    <property type="project" value="UniProtKB-ARBA"/>
</dbReference>
<dbReference type="PANTHER" id="PTHR43592">
    <property type="entry name" value="CAAX AMINO TERMINAL PROTEASE"/>
    <property type="match status" value="1"/>
</dbReference>
<dbReference type="AlphaFoldDB" id="K5DK82"/>